<gene>
    <name evidence="2" type="ORF">VJ786_09740</name>
</gene>
<protein>
    <submittedName>
        <fullName evidence="2">Carbohydrate-binding family 9-like protein</fullName>
    </submittedName>
</protein>
<dbReference type="Pfam" id="PF16011">
    <property type="entry name" value="CBM9_2"/>
    <property type="match status" value="1"/>
</dbReference>
<dbReference type="Gene3D" id="2.60.40.1190">
    <property type="match status" value="1"/>
</dbReference>
<dbReference type="RefSeq" id="WP_134776393.1">
    <property type="nucleotide sequence ID" value="NZ_JAYLLN010000021.1"/>
</dbReference>
<dbReference type="Proteomes" id="UP001363035">
    <property type="component" value="Unassembled WGS sequence"/>
</dbReference>
<name>A0ABU8I627_9SPHI</name>
<organism evidence="2 3">
    <name type="scientific">Sphingobacterium tenebrionis</name>
    <dbReference type="NCBI Taxonomy" id="3111775"/>
    <lineage>
        <taxon>Bacteria</taxon>
        <taxon>Pseudomonadati</taxon>
        <taxon>Bacteroidota</taxon>
        <taxon>Sphingobacteriia</taxon>
        <taxon>Sphingobacteriales</taxon>
        <taxon>Sphingobacteriaceae</taxon>
        <taxon>Sphingobacterium</taxon>
    </lineage>
</organism>
<proteinExistence type="predicted"/>
<sequence>MKHLEVSEIDLTHIQQDYHSIAQAMSEISWQGISEASWKEDYPYIPKVRFQIAYSKSHIILHYDVEEEFVKGQFIRPNENVWEDSCVEFFISLDERKNYYNFEFNVLGTGLIGYGPAVKAKRNRLSSEEILRVDTYSNIRTLNTAKTWQEILVIPVELIGIKHGALKGKVAFANFYKCGDELPNPHFISWNLIDNPTPNFHLPEFFGEVRFV</sequence>
<dbReference type="CDD" id="cd09620">
    <property type="entry name" value="CBM9_like_3"/>
    <property type="match status" value="1"/>
</dbReference>
<evidence type="ECO:0000259" key="1">
    <source>
        <dbReference type="Pfam" id="PF16011"/>
    </source>
</evidence>
<evidence type="ECO:0000313" key="2">
    <source>
        <dbReference type="EMBL" id="MEI5985184.1"/>
    </source>
</evidence>
<dbReference type="SUPFAM" id="SSF49344">
    <property type="entry name" value="CBD9-like"/>
    <property type="match status" value="1"/>
</dbReference>
<comment type="caution">
    <text evidence="2">The sequence shown here is derived from an EMBL/GenBank/DDBJ whole genome shotgun (WGS) entry which is preliminary data.</text>
</comment>
<dbReference type="InterPro" id="IPR010502">
    <property type="entry name" value="Carb-bd_dom_fam9"/>
</dbReference>
<evidence type="ECO:0000313" key="3">
    <source>
        <dbReference type="Proteomes" id="UP001363035"/>
    </source>
</evidence>
<dbReference type="EMBL" id="JAYLLN010000021">
    <property type="protein sequence ID" value="MEI5985184.1"/>
    <property type="molecule type" value="Genomic_DNA"/>
</dbReference>
<keyword evidence="3" id="KW-1185">Reference proteome</keyword>
<feature type="domain" description="Carbohydrate-binding" evidence="1">
    <location>
        <begin position="25"/>
        <end position="211"/>
    </location>
</feature>
<accession>A0ABU8I627</accession>
<reference evidence="2 3" key="1">
    <citation type="submission" date="2024-01" db="EMBL/GenBank/DDBJ databases">
        <title>Sphingobacterium tenebrionis sp. nov., a novel endophyte isolated from tenebrio molitor intestines.</title>
        <authorList>
            <person name="Zhang C."/>
        </authorList>
    </citation>
    <scope>NUCLEOTIDE SEQUENCE [LARGE SCALE GENOMIC DNA]</scope>
    <source>
        <strain evidence="2 3">PU5-4</strain>
    </source>
</reference>